<dbReference type="Proteomes" id="UP001387293">
    <property type="component" value="Unassembled WGS sequence"/>
</dbReference>
<evidence type="ECO:0000313" key="1">
    <source>
        <dbReference type="EMBL" id="MEI9409797.1"/>
    </source>
</evidence>
<name>A0ABU8KVP0_9HYPH</name>
<keyword evidence="2" id="KW-1185">Reference proteome</keyword>
<proteinExistence type="predicted"/>
<gene>
    <name evidence="1" type="ORF">O7A60_13575</name>
</gene>
<evidence type="ECO:0000313" key="2">
    <source>
        <dbReference type="Proteomes" id="UP001387293"/>
    </source>
</evidence>
<organism evidence="1 2">
    <name type="scientific">Mesorhizobium salmacidum</name>
    <dbReference type="NCBI Taxonomy" id="3015171"/>
    <lineage>
        <taxon>Bacteria</taxon>
        <taxon>Pseudomonadati</taxon>
        <taxon>Pseudomonadota</taxon>
        <taxon>Alphaproteobacteria</taxon>
        <taxon>Hyphomicrobiales</taxon>
        <taxon>Phyllobacteriaceae</taxon>
        <taxon>Mesorhizobium</taxon>
    </lineage>
</organism>
<dbReference type="RefSeq" id="WP_337106747.1">
    <property type="nucleotide sequence ID" value="NZ_JAPYKS010000008.1"/>
</dbReference>
<comment type="caution">
    <text evidence="1">The sequence shown here is derived from an EMBL/GenBank/DDBJ whole genome shotgun (WGS) entry which is preliminary data.</text>
</comment>
<protein>
    <submittedName>
        <fullName evidence="1">Uncharacterized protein</fullName>
    </submittedName>
</protein>
<dbReference type="EMBL" id="JAPYKS010000008">
    <property type="protein sequence ID" value="MEI9409797.1"/>
    <property type="molecule type" value="Genomic_DNA"/>
</dbReference>
<sequence>MTIPLQIKELLEIEAYRRTIKMLDHAYDVDLANACTPVEREKAQYRHYWETLLYYEQIAEIKTRRLIRKAERLNLSIGPADSDSPMWRRSSQLNSWILTTVGCSEVQKIIRKEYKDRRARDTTWAGVIIGPLTRLASVWLVERG</sequence>
<accession>A0ABU8KVP0</accession>
<reference evidence="1 2" key="1">
    <citation type="submission" date="2022-12" db="EMBL/GenBank/DDBJ databases">
        <authorList>
            <person name="Muema E."/>
        </authorList>
    </citation>
    <scope>NUCLEOTIDE SEQUENCE [LARGE SCALE GENOMIC DNA]</scope>
    <source>
        <strain evidence="2">1326</strain>
    </source>
</reference>